<name>A0A6J6FSS0_9ZZZZ</name>
<reference evidence="2" key="1">
    <citation type="submission" date="2020-05" db="EMBL/GenBank/DDBJ databases">
        <authorList>
            <person name="Chiriac C."/>
            <person name="Salcher M."/>
            <person name="Ghai R."/>
            <person name="Kavagutti S V."/>
        </authorList>
    </citation>
    <scope>NUCLEOTIDE SEQUENCE</scope>
</reference>
<gene>
    <name evidence="2" type="ORF">UFOPK1722_01683</name>
</gene>
<sequence length="97" mass="9865">MGMRPSDGFRPTMPHHAAGMRTDPPMSLPSASATQPLATAAAEPPLDPPGVREGSCGLRVTPHSGLSVMPAWANSGVLVLPTMMAPASSNDCTTASV</sequence>
<dbReference type="AlphaFoldDB" id="A0A6J6FSS0"/>
<feature type="region of interest" description="Disordered" evidence="1">
    <location>
        <begin position="1"/>
        <end position="58"/>
    </location>
</feature>
<accession>A0A6J6FSS0</accession>
<feature type="compositionally biased region" description="Low complexity" evidence="1">
    <location>
        <begin position="29"/>
        <end position="44"/>
    </location>
</feature>
<proteinExistence type="predicted"/>
<organism evidence="2">
    <name type="scientific">freshwater metagenome</name>
    <dbReference type="NCBI Taxonomy" id="449393"/>
    <lineage>
        <taxon>unclassified sequences</taxon>
        <taxon>metagenomes</taxon>
        <taxon>ecological metagenomes</taxon>
    </lineage>
</organism>
<evidence type="ECO:0000256" key="1">
    <source>
        <dbReference type="SAM" id="MobiDB-lite"/>
    </source>
</evidence>
<evidence type="ECO:0000313" key="2">
    <source>
        <dbReference type="EMBL" id="CAB4591847.1"/>
    </source>
</evidence>
<protein>
    <submittedName>
        <fullName evidence="2">Unannotated protein</fullName>
    </submittedName>
</protein>
<dbReference type="EMBL" id="CAEZTS010000188">
    <property type="protein sequence ID" value="CAB4591847.1"/>
    <property type="molecule type" value="Genomic_DNA"/>
</dbReference>